<evidence type="ECO:0000256" key="9">
    <source>
        <dbReference type="RuleBase" id="RU369079"/>
    </source>
</evidence>
<comment type="subcellular location">
    <subcellularLocation>
        <location evidence="1 9">Cell inner membrane</location>
        <topology evidence="1 9">Multi-pass membrane protein</topology>
    </subcellularLocation>
</comment>
<keyword evidence="2 9" id="KW-0813">Transport</keyword>
<dbReference type="STRING" id="1123360.thalar_01466"/>
<accession>S9QKN6</accession>
<dbReference type="InterPro" id="IPR007387">
    <property type="entry name" value="TRAP_DctQ"/>
</dbReference>
<dbReference type="HOGENOM" id="CLU_086356_2_1_5"/>
<reference evidence="12" key="1">
    <citation type="journal article" date="2013" name="Stand. Genomic Sci.">
        <title>Genome sequence of the Litoreibacter arenae type strain (DSM 19593(T)), a member of the Roseobacter clade isolated from sea sand.</title>
        <authorList>
            <person name="Riedel T."/>
            <person name="Fiebig A."/>
            <person name="Petersen J."/>
            <person name="Gronow S."/>
            <person name="Kyrpides N.C."/>
            <person name="Goker M."/>
            <person name="Klenk H.P."/>
        </authorList>
    </citation>
    <scope>NUCLEOTIDE SEQUENCE [LARGE SCALE GENOMIC DNA]</scope>
    <source>
        <strain evidence="12">DSM 19593</strain>
    </source>
</reference>
<dbReference type="GO" id="GO:0005886">
    <property type="term" value="C:plasma membrane"/>
    <property type="evidence" value="ECO:0007669"/>
    <property type="project" value="UniProtKB-SubCell"/>
</dbReference>
<name>S9QKN6_9RHOB</name>
<sequence length="209" mass="23650">MMNEDQDKIDFSEYENVGDELLADAGGAVGKKLPDDMHPLARKAIYAIDHFSNWQGRIACLLVVPIILAMVYEVIARKFFIAPTLWSYDLSRMLYGMSFMLGAAYALMRGLHIRADFIYRGFSDRTQGRVDLILYVVLFMPAMLFFLKAGYDFSAKSFLQGERAGDSTWAPIVWPVKMALTAGVFFLCIQGISEILKSWYAATRGKWPV</sequence>
<evidence type="ECO:0000259" key="10">
    <source>
        <dbReference type="Pfam" id="PF04290"/>
    </source>
</evidence>
<evidence type="ECO:0000313" key="11">
    <source>
        <dbReference type="EMBL" id="EPX80128.1"/>
    </source>
</evidence>
<feature type="transmembrane region" description="Helical" evidence="9">
    <location>
        <begin position="58"/>
        <end position="81"/>
    </location>
</feature>
<dbReference type="GO" id="GO:0022857">
    <property type="term" value="F:transmembrane transporter activity"/>
    <property type="evidence" value="ECO:0007669"/>
    <property type="project" value="UniProtKB-UniRule"/>
</dbReference>
<dbReference type="eggNOG" id="COG4665">
    <property type="taxonomic scope" value="Bacteria"/>
</dbReference>
<comment type="similarity">
    <text evidence="8 9">Belongs to the TRAP transporter small permease family.</text>
</comment>
<organism evidence="11 12">
    <name type="scientific">Litoreibacter arenae DSM 19593</name>
    <dbReference type="NCBI Taxonomy" id="1123360"/>
    <lineage>
        <taxon>Bacteria</taxon>
        <taxon>Pseudomonadati</taxon>
        <taxon>Pseudomonadota</taxon>
        <taxon>Alphaproteobacteria</taxon>
        <taxon>Rhodobacterales</taxon>
        <taxon>Roseobacteraceae</taxon>
        <taxon>Litoreibacter</taxon>
    </lineage>
</organism>
<feature type="transmembrane region" description="Helical" evidence="9">
    <location>
        <begin position="171"/>
        <end position="189"/>
    </location>
</feature>
<evidence type="ECO:0000256" key="4">
    <source>
        <dbReference type="ARBA" id="ARBA00022519"/>
    </source>
</evidence>
<comment type="caution">
    <text evidence="11">The sequence shown here is derived from an EMBL/GenBank/DDBJ whole genome shotgun (WGS) entry which is preliminary data.</text>
</comment>
<dbReference type="PANTHER" id="PTHR35011:SF4">
    <property type="entry name" value="SLL1102 PROTEIN"/>
    <property type="match status" value="1"/>
</dbReference>
<dbReference type="EMBL" id="AONI01000009">
    <property type="protein sequence ID" value="EPX80128.1"/>
    <property type="molecule type" value="Genomic_DNA"/>
</dbReference>
<feature type="transmembrane region" description="Helical" evidence="9">
    <location>
        <begin position="93"/>
        <end position="111"/>
    </location>
</feature>
<keyword evidence="4 9" id="KW-0997">Cell inner membrane</keyword>
<gene>
    <name evidence="11" type="ORF">thalar_01466</name>
</gene>
<dbReference type="AlphaFoldDB" id="S9QKN6"/>
<evidence type="ECO:0000256" key="5">
    <source>
        <dbReference type="ARBA" id="ARBA00022692"/>
    </source>
</evidence>
<comment type="function">
    <text evidence="9">Part of the tripartite ATP-independent periplasmic (TRAP) transport system.</text>
</comment>
<evidence type="ECO:0000256" key="8">
    <source>
        <dbReference type="ARBA" id="ARBA00038436"/>
    </source>
</evidence>
<evidence type="ECO:0000256" key="3">
    <source>
        <dbReference type="ARBA" id="ARBA00022475"/>
    </source>
</evidence>
<protein>
    <recommendedName>
        <fullName evidence="9">TRAP transporter small permease protein</fullName>
    </recommendedName>
</protein>
<comment type="subunit">
    <text evidence="9">The complex comprises the extracytoplasmic solute receptor protein and the two transmembrane proteins.</text>
</comment>
<proteinExistence type="inferred from homology"/>
<dbReference type="InterPro" id="IPR055348">
    <property type="entry name" value="DctQ"/>
</dbReference>
<keyword evidence="3" id="KW-1003">Cell membrane</keyword>
<dbReference type="PANTHER" id="PTHR35011">
    <property type="entry name" value="2,3-DIKETO-L-GULONATE TRAP TRANSPORTER SMALL PERMEASE PROTEIN YIAM"/>
    <property type="match status" value="1"/>
</dbReference>
<evidence type="ECO:0000256" key="7">
    <source>
        <dbReference type="ARBA" id="ARBA00023136"/>
    </source>
</evidence>
<keyword evidence="6 9" id="KW-1133">Transmembrane helix</keyword>
<evidence type="ECO:0000256" key="6">
    <source>
        <dbReference type="ARBA" id="ARBA00022989"/>
    </source>
</evidence>
<dbReference type="Proteomes" id="UP000015351">
    <property type="component" value="Unassembled WGS sequence"/>
</dbReference>
<feature type="transmembrane region" description="Helical" evidence="9">
    <location>
        <begin position="132"/>
        <end position="151"/>
    </location>
</feature>
<keyword evidence="5 9" id="KW-0812">Transmembrane</keyword>
<feature type="domain" description="Tripartite ATP-independent periplasmic transporters DctQ component" evidence="10">
    <location>
        <begin position="66"/>
        <end position="199"/>
    </location>
</feature>
<keyword evidence="7 9" id="KW-0472">Membrane</keyword>
<evidence type="ECO:0000256" key="2">
    <source>
        <dbReference type="ARBA" id="ARBA00022448"/>
    </source>
</evidence>
<keyword evidence="12" id="KW-1185">Reference proteome</keyword>
<evidence type="ECO:0000256" key="1">
    <source>
        <dbReference type="ARBA" id="ARBA00004429"/>
    </source>
</evidence>
<evidence type="ECO:0000313" key="12">
    <source>
        <dbReference type="Proteomes" id="UP000015351"/>
    </source>
</evidence>
<dbReference type="Pfam" id="PF04290">
    <property type="entry name" value="DctQ"/>
    <property type="match status" value="1"/>
</dbReference>